<dbReference type="Pfam" id="PF06962">
    <property type="entry name" value="rRNA_methylase"/>
    <property type="match status" value="1"/>
</dbReference>
<protein>
    <submittedName>
        <fullName evidence="1">SAM-dependent methyltransferase</fullName>
    </submittedName>
</protein>
<accession>A0A173DY66</accession>
<reference evidence="1 2" key="1">
    <citation type="journal article" date="2014" name="Syst. Appl. Microbiol.">
        <title>Evidence for the existence of two new members of the family Chlamydiaceae and proposal of Chlamydia avium sp. nov. and Chlamydia gallinacea sp. nov.</title>
        <authorList>
            <person name="Sachse K."/>
            <person name="Laroucau K."/>
            <person name="Riege K."/>
            <person name="Wehner S."/>
            <person name="Dilcher M."/>
            <person name="Creasy H.H."/>
            <person name="Weidmann M."/>
            <person name="Myers G."/>
            <person name="Vorimore F."/>
            <person name="Vicari N."/>
            <person name="Magnino S."/>
            <person name="Liebler-Tenorio E."/>
            <person name="Ruettger A."/>
            <person name="Bavoil P.M."/>
            <person name="Hufert F.T."/>
            <person name="Rossello-Mora R."/>
            <person name="Marz M."/>
        </authorList>
    </citation>
    <scope>NUCLEOTIDE SEQUENCE [LARGE SCALE GENOMIC DNA]</scope>
    <source>
        <strain evidence="1 2">08-1274/3</strain>
    </source>
</reference>
<dbReference type="EMBL" id="CP015840">
    <property type="protein sequence ID" value="ANG65853.1"/>
    <property type="molecule type" value="Genomic_DNA"/>
</dbReference>
<keyword evidence="1" id="KW-0808">Transferase</keyword>
<dbReference type="OrthoDB" id="9792989at2"/>
<dbReference type="SUPFAM" id="SSF53335">
    <property type="entry name" value="S-adenosyl-L-methionine-dependent methyltransferases"/>
    <property type="match status" value="1"/>
</dbReference>
<keyword evidence="1" id="KW-0489">Methyltransferase</keyword>
<dbReference type="PANTHER" id="PTHR35276">
    <property type="entry name" value="S-ADENOSYL-L-METHIONINE-DEPENDENT METHYLTRANSFERASES SUPERFAMILY PROTEIN"/>
    <property type="match status" value="1"/>
</dbReference>
<evidence type="ECO:0000313" key="2">
    <source>
        <dbReference type="Proteomes" id="UP000019147"/>
    </source>
</evidence>
<sequence length="191" mass="21486">MFREISRCQGNVVRLAHIIFQEILIPGDCVVDATCGNGQDCLFLARLLQGKGKVVAYDVQQEALDRAKCLCAASLSEEEYKTIEFKKQSHEYINEVGARLFHYNLGYLPRGDKCITTLKETTIASIQKALTLVANQGVITVVCYPGHREGEKEMTALETLGKELDVQKWEVGTFYVINRNKAPRLLVFRSL</sequence>
<dbReference type="GO" id="GO:0032259">
    <property type="term" value="P:methylation"/>
    <property type="evidence" value="ECO:0007669"/>
    <property type="project" value="UniProtKB-KW"/>
</dbReference>
<dbReference type="Gene3D" id="3.40.50.150">
    <property type="entry name" value="Vaccinia Virus protein VP39"/>
    <property type="match status" value="1"/>
</dbReference>
<evidence type="ECO:0000313" key="1">
    <source>
        <dbReference type="EMBL" id="ANG65853.1"/>
    </source>
</evidence>
<dbReference type="KEGG" id="cgz:M787_000730"/>
<dbReference type="RefSeq" id="WP_021828556.1">
    <property type="nucleotide sequence ID" value="NZ_CP015840.1"/>
</dbReference>
<dbReference type="PANTHER" id="PTHR35276:SF1">
    <property type="entry name" value="TRNA (MNM(5)S(2)U34)-METHYLTRANSFERASE, CHLOROPLASTIC"/>
    <property type="match status" value="1"/>
</dbReference>
<gene>
    <name evidence="1" type="ORF">M787_000730</name>
</gene>
<proteinExistence type="predicted"/>
<dbReference type="Proteomes" id="UP000019147">
    <property type="component" value="Chromosome"/>
</dbReference>
<dbReference type="InterPro" id="IPR029063">
    <property type="entry name" value="SAM-dependent_MTases_sf"/>
</dbReference>
<dbReference type="eggNOG" id="COG2519">
    <property type="taxonomic scope" value="Bacteria"/>
</dbReference>
<dbReference type="AlphaFoldDB" id="A0A173DY66"/>
<dbReference type="InterPro" id="IPR010719">
    <property type="entry name" value="MnmM_MeTrfase"/>
</dbReference>
<dbReference type="GeneID" id="81477828"/>
<dbReference type="GO" id="GO:0008168">
    <property type="term" value="F:methyltransferase activity"/>
    <property type="evidence" value="ECO:0007669"/>
    <property type="project" value="UniProtKB-KW"/>
</dbReference>
<name>A0A173DY66_9CHLA</name>
<organism evidence="1 2">
    <name type="scientific">Chlamydia gallinacea 08-1274/3</name>
    <dbReference type="NCBI Taxonomy" id="1143323"/>
    <lineage>
        <taxon>Bacteria</taxon>
        <taxon>Pseudomonadati</taxon>
        <taxon>Chlamydiota</taxon>
        <taxon>Chlamydiia</taxon>
        <taxon>Chlamydiales</taxon>
        <taxon>Chlamydiaceae</taxon>
        <taxon>Chlamydia/Chlamydophila group</taxon>
        <taxon>Chlamydia</taxon>
    </lineage>
</organism>